<feature type="region of interest" description="Disordered" evidence="5">
    <location>
        <begin position="10"/>
        <end position="56"/>
    </location>
</feature>
<protein>
    <submittedName>
        <fullName evidence="7">Ubiquitin-like-specific protease</fullName>
        <ecNumber evidence="7">3.4.22.-</ecNumber>
    </submittedName>
</protein>
<dbReference type="InterPro" id="IPR003653">
    <property type="entry name" value="Peptidase_C48_C"/>
</dbReference>
<comment type="caution">
    <text evidence="7">The sequence shown here is derived from an EMBL/GenBank/DDBJ whole genome shotgun (WGS) entry which is preliminary data.</text>
</comment>
<dbReference type="PANTHER" id="PTHR12606:SF141">
    <property type="entry name" value="GH15225P-RELATED"/>
    <property type="match status" value="1"/>
</dbReference>
<comment type="similarity">
    <text evidence="1">Belongs to the peptidase C48 family.</text>
</comment>
<evidence type="ECO:0000313" key="8">
    <source>
        <dbReference type="Proteomes" id="UP000631181"/>
    </source>
</evidence>
<dbReference type="InterPro" id="IPR038765">
    <property type="entry name" value="Papain-like_cys_pep_sf"/>
</dbReference>
<gene>
    <name evidence="7" type="ORF">PECM_007970</name>
</gene>
<feature type="region of interest" description="Disordered" evidence="5">
    <location>
        <begin position="106"/>
        <end position="152"/>
    </location>
</feature>
<keyword evidence="2 7" id="KW-0645">Protease</keyword>
<sequence>MKRFLAWVRGRPDSGSVTTDAVSPNTQELVDNRASSRQTQRSEDDIDLHVPGAWPPSPTVLPQLATHDKDLEGRRVLGVTSTAPTAPTVDTEIDIGIDVSKLPSLHTDLGPHLHPRRARPSTPPAHSTRRPESARSKPIRKPRFRDDSAIEDPYGQQYKAFEKGLFRSPVSAVTLVYPETKPLPSNRAESLFKREWEQREKEKKALQALEGRPARVIPRGPAVRPLSREWHMKVSEAMRTLQGYAVARSPSGDDLFQRDIATCLKPLAWLNDEMINAYLSVLVQYLRDSTGNSAPGEKPKFHAFNTFFFSTLKDKGYEGVRRWAKRAKIGGEGLLEVDTVFIPVHQASHWTLMVVRPSDRTIEYYDSLGARGAREVEIIKKWLQGELGLKFEAEEWTLLSSVSSQQDNMSDCGVFLLINAKAIALGIEPTAFGPKDTVTLRAKIVAELMNGGLHGAFAPVDRKGQILL</sequence>
<evidence type="ECO:0000256" key="3">
    <source>
        <dbReference type="ARBA" id="ARBA00022801"/>
    </source>
</evidence>
<evidence type="ECO:0000259" key="6">
    <source>
        <dbReference type="PROSITE" id="PS50600"/>
    </source>
</evidence>
<feature type="compositionally biased region" description="Polar residues" evidence="5">
    <location>
        <begin position="15"/>
        <end position="39"/>
    </location>
</feature>
<dbReference type="GO" id="GO:0016929">
    <property type="term" value="F:deSUMOylase activity"/>
    <property type="evidence" value="ECO:0007669"/>
    <property type="project" value="TreeGrafter"/>
</dbReference>
<dbReference type="SUPFAM" id="SSF54001">
    <property type="entry name" value="Cysteine proteinases"/>
    <property type="match status" value="1"/>
</dbReference>
<dbReference type="EC" id="3.4.22.-" evidence="7"/>
<accession>A0A8J8WH15</accession>
<evidence type="ECO:0000256" key="4">
    <source>
        <dbReference type="ARBA" id="ARBA00022807"/>
    </source>
</evidence>
<proteinExistence type="inferred from homology"/>
<dbReference type="PANTHER" id="PTHR12606">
    <property type="entry name" value="SENTRIN/SUMO-SPECIFIC PROTEASE"/>
    <property type="match status" value="1"/>
</dbReference>
<reference evidence="7" key="1">
    <citation type="journal article" date="2020" name="Front. Microbiol.">
        <title>Gene regulatory networks of Penicillium echinulatum 2HH and Penicillium oxalicum 114-2 inferred by a computational biology approach.</title>
        <authorList>
            <person name="Lenz A.R."/>
            <person name="Galan-Vasquez E."/>
            <person name="Balbinot E."/>
            <person name="De Abreu F.P."/>
            <person name="De Oliveira N.S."/>
            <person name="Da Rosa L.O."/>
            <person name="De Avila E Silva S."/>
            <person name="Camassola M."/>
            <person name="Dillon A.J.P."/>
            <person name="Perez-Rueda E."/>
        </authorList>
    </citation>
    <scope>NUCLEOTIDE SEQUENCE</scope>
    <source>
        <strain evidence="7">S1M29</strain>
    </source>
</reference>
<dbReference type="GO" id="GO:0016926">
    <property type="term" value="P:protein desumoylation"/>
    <property type="evidence" value="ECO:0007669"/>
    <property type="project" value="TreeGrafter"/>
</dbReference>
<evidence type="ECO:0000313" key="7">
    <source>
        <dbReference type="EMBL" id="KAF7714675.1"/>
    </source>
</evidence>
<feature type="domain" description="Ubiquitin-like protease family profile" evidence="6">
    <location>
        <begin position="253"/>
        <end position="423"/>
    </location>
</feature>
<dbReference type="Pfam" id="PF02902">
    <property type="entry name" value="Peptidase_C48"/>
    <property type="match status" value="1"/>
</dbReference>
<organism evidence="7 8">
    <name type="scientific">Penicillium ucsense</name>
    <dbReference type="NCBI Taxonomy" id="2839758"/>
    <lineage>
        <taxon>Eukaryota</taxon>
        <taxon>Fungi</taxon>
        <taxon>Dikarya</taxon>
        <taxon>Ascomycota</taxon>
        <taxon>Pezizomycotina</taxon>
        <taxon>Eurotiomycetes</taxon>
        <taxon>Eurotiomycetidae</taxon>
        <taxon>Eurotiales</taxon>
        <taxon>Aspergillaceae</taxon>
        <taxon>Penicillium</taxon>
    </lineage>
</organism>
<dbReference type="AlphaFoldDB" id="A0A8J8WH15"/>
<dbReference type="OrthoDB" id="1939479at2759"/>
<evidence type="ECO:0000256" key="2">
    <source>
        <dbReference type="ARBA" id="ARBA00022670"/>
    </source>
</evidence>
<name>A0A8J8WH15_9EURO</name>
<keyword evidence="8" id="KW-1185">Reference proteome</keyword>
<keyword evidence="3 7" id="KW-0378">Hydrolase</keyword>
<dbReference type="GO" id="GO:0005634">
    <property type="term" value="C:nucleus"/>
    <property type="evidence" value="ECO:0007669"/>
    <property type="project" value="TreeGrafter"/>
</dbReference>
<dbReference type="GO" id="GO:0006508">
    <property type="term" value="P:proteolysis"/>
    <property type="evidence" value="ECO:0007669"/>
    <property type="project" value="UniProtKB-KW"/>
</dbReference>
<dbReference type="Gene3D" id="3.40.395.10">
    <property type="entry name" value="Adenoviral Proteinase, Chain A"/>
    <property type="match status" value="1"/>
</dbReference>
<dbReference type="PROSITE" id="PS50600">
    <property type="entry name" value="ULP_PROTEASE"/>
    <property type="match status" value="1"/>
</dbReference>
<evidence type="ECO:0000256" key="5">
    <source>
        <dbReference type="SAM" id="MobiDB-lite"/>
    </source>
</evidence>
<dbReference type="Proteomes" id="UP000631181">
    <property type="component" value="Unassembled WGS sequence"/>
</dbReference>
<dbReference type="EMBL" id="WIWV01000078">
    <property type="protein sequence ID" value="KAF7714675.1"/>
    <property type="molecule type" value="Genomic_DNA"/>
</dbReference>
<keyword evidence="4" id="KW-0788">Thiol protease</keyword>
<evidence type="ECO:0000256" key="1">
    <source>
        <dbReference type="ARBA" id="ARBA00005234"/>
    </source>
</evidence>